<dbReference type="RefSeq" id="XP_001579468.1">
    <property type="nucleotide sequence ID" value="XM_001579418.1"/>
</dbReference>
<dbReference type="SMR" id="A2DM62"/>
<dbReference type="VEuPathDB" id="TrichDB:TVAGG3_0983990"/>
<accession>A2DM62</accession>
<reference evidence="2" key="1">
    <citation type="submission" date="2006-10" db="EMBL/GenBank/DDBJ databases">
        <authorList>
            <person name="Amadeo P."/>
            <person name="Zhao Q."/>
            <person name="Wortman J."/>
            <person name="Fraser-Liggett C."/>
            <person name="Carlton J."/>
        </authorList>
    </citation>
    <scope>NUCLEOTIDE SEQUENCE</scope>
    <source>
        <strain evidence="2">G3</strain>
    </source>
</reference>
<keyword evidence="1" id="KW-0812">Transmembrane</keyword>
<dbReference type="AlphaFoldDB" id="A2DM62"/>
<organism evidence="2 3">
    <name type="scientific">Trichomonas vaginalis (strain ATCC PRA-98 / G3)</name>
    <dbReference type="NCBI Taxonomy" id="412133"/>
    <lineage>
        <taxon>Eukaryota</taxon>
        <taxon>Metamonada</taxon>
        <taxon>Parabasalia</taxon>
        <taxon>Trichomonadida</taxon>
        <taxon>Trichomonadidae</taxon>
        <taxon>Trichomonas</taxon>
    </lineage>
</organism>
<sequence>MIFTLIVFHKAVNDQYKNILNSQGIDLSKYKNWTKIQNFILENLDSSKQIKARKLLMNSMNYNRAESSHYDEKYLENFYNDKLKIFLDNQTHIYKYLPHNISKNTVLNLINTSLPKMKTELWIKGYKYKPLKKIIVDIVNNTNQTTVEEIVTALKLPLSFYFDGSEAVKQSMTSESYDIKDIPKHIFMNEQKIMGIIKDVIKPVSSSKLNIEQIATNALNAMIGVKNSLSGSIKIFAKSFVASFFTYCNWMPEHTFTMKIGFKRLISKYEKFGKELNKSDTKMVELYNKYKPLFDDLKRQLNDHTIILPEDIRNKYIKPYLKYFDADFKLVSLFIQDNYSHLYDENNFFSAFREKDQPLIKPLVFTVLTNKTEKEKQESYDTVFQAILYLNNPLTPIPEFTMEWADKIAFGTVFFKKYNPNDSLNDVLAKIGIENIDSEIIKNGISNFVQFLEEIKSLSPDIIDFIINFLNDLKKVVKNDMKFDDVLKTLPFGKTISQYANAAVEHANGKPIKEAFWDLEFNNFYIERTIEAWKEVKVMSGPNLLDAVVTVNSDGKKTIDKILKLWDIASKQRANLTAKDIESVFGNSFKQFRNAVLPLINYFLSTPSDLINYLTEINPRKFALSFNEFANDLFNGNLTWETYTDMNNKLFVYLYEPLDLKYGKGGISRLAKRILIGVFSGIAFVGIISLIVFLCIRKKNKKNKRNYPTEELMSDFTKISL</sequence>
<keyword evidence="1" id="KW-0472">Membrane</keyword>
<dbReference type="InParanoid" id="A2DM62"/>
<evidence type="ECO:0000313" key="3">
    <source>
        <dbReference type="Proteomes" id="UP000001542"/>
    </source>
</evidence>
<evidence type="ECO:0000313" key="2">
    <source>
        <dbReference type="EMBL" id="EAY18482.1"/>
    </source>
</evidence>
<reference evidence="2" key="2">
    <citation type="journal article" date="2007" name="Science">
        <title>Draft genome sequence of the sexually transmitted pathogen Trichomonas vaginalis.</title>
        <authorList>
            <person name="Carlton J.M."/>
            <person name="Hirt R.P."/>
            <person name="Silva J.C."/>
            <person name="Delcher A.L."/>
            <person name="Schatz M."/>
            <person name="Zhao Q."/>
            <person name="Wortman J.R."/>
            <person name="Bidwell S.L."/>
            <person name="Alsmark U.C.M."/>
            <person name="Besteiro S."/>
            <person name="Sicheritz-Ponten T."/>
            <person name="Noel C.J."/>
            <person name="Dacks J.B."/>
            <person name="Foster P.G."/>
            <person name="Simillion C."/>
            <person name="Van de Peer Y."/>
            <person name="Miranda-Saavedra D."/>
            <person name="Barton G.J."/>
            <person name="Westrop G.D."/>
            <person name="Mueller S."/>
            <person name="Dessi D."/>
            <person name="Fiori P.L."/>
            <person name="Ren Q."/>
            <person name="Paulsen I."/>
            <person name="Zhang H."/>
            <person name="Bastida-Corcuera F.D."/>
            <person name="Simoes-Barbosa A."/>
            <person name="Brown M.T."/>
            <person name="Hayes R.D."/>
            <person name="Mukherjee M."/>
            <person name="Okumura C.Y."/>
            <person name="Schneider R."/>
            <person name="Smith A.J."/>
            <person name="Vanacova S."/>
            <person name="Villalvazo M."/>
            <person name="Haas B.J."/>
            <person name="Pertea M."/>
            <person name="Feldblyum T.V."/>
            <person name="Utterback T.R."/>
            <person name="Shu C.L."/>
            <person name="Osoegawa K."/>
            <person name="de Jong P.J."/>
            <person name="Hrdy I."/>
            <person name="Horvathova L."/>
            <person name="Zubacova Z."/>
            <person name="Dolezal P."/>
            <person name="Malik S.B."/>
            <person name="Logsdon J.M. Jr."/>
            <person name="Henze K."/>
            <person name="Gupta A."/>
            <person name="Wang C.C."/>
            <person name="Dunne R.L."/>
            <person name="Upcroft J.A."/>
            <person name="Upcroft P."/>
            <person name="White O."/>
            <person name="Salzberg S.L."/>
            <person name="Tang P."/>
            <person name="Chiu C.-H."/>
            <person name="Lee Y.-S."/>
            <person name="Embley T.M."/>
            <person name="Coombs G.H."/>
            <person name="Mottram J.C."/>
            <person name="Tachezy J."/>
            <person name="Fraser-Liggett C.M."/>
            <person name="Johnson P.J."/>
        </authorList>
    </citation>
    <scope>NUCLEOTIDE SEQUENCE [LARGE SCALE GENOMIC DNA]</scope>
    <source>
        <strain evidence="2">G3</strain>
    </source>
</reference>
<dbReference type="Proteomes" id="UP000001542">
    <property type="component" value="Unassembled WGS sequence"/>
</dbReference>
<name>A2DM62_TRIV3</name>
<keyword evidence="1" id="KW-1133">Transmembrane helix</keyword>
<evidence type="ECO:0000256" key="1">
    <source>
        <dbReference type="SAM" id="Phobius"/>
    </source>
</evidence>
<keyword evidence="3" id="KW-1185">Reference proteome</keyword>
<proteinExistence type="predicted"/>
<dbReference type="KEGG" id="tva:5463990"/>
<dbReference type="EMBL" id="DS113218">
    <property type="protein sequence ID" value="EAY18482.1"/>
    <property type="molecule type" value="Genomic_DNA"/>
</dbReference>
<dbReference type="VEuPathDB" id="TrichDB:TVAG_083350"/>
<feature type="transmembrane region" description="Helical" evidence="1">
    <location>
        <begin position="674"/>
        <end position="696"/>
    </location>
</feature>
<protein>
    <submittedName>
        <fullName evidence="2">Uncharacterized protein</fullName>
    </submittedName>
</protein>
<gene>
    <name evidence="2" type="ORF">TVAG_083350</name>
</gene>